<organism evidence="3 4">
    <name type="scientific">Paracoccus simplex</name>
    <dbReference type="NCBI Taxonomy" id="2086346"/>
    <lineage>
        <taxon>Bacteria</taxon>
        <taxon>Pseudomonadati</taxon>
        <taxon>Pseudomonadota</taxon>
        <taxon>Alphaproteobacteria</taxon>
        <taxon>Rhodobacterales</taxon>
        <taxon>Paracoccaceae</taxon>
        <taxon>Paracoccus</taxon>
    </lineage>
</organism>
<dbReference type="InterPro" id="IPR053167">
    <property type="entry name" value="Spore_coat_component"/>
</dbReference>
<evidence type="ECO:0000256" key="1">
    <source>
        <dbReference type="SAM" id="SignalP"/>
    </source>
</evidence>
<feature type="chain" id="PRO_5046595056" evidence="1">
    <location>
        <begin position="30"/>
        <end position="328"/>
    </location>
</feature>
<feature type="domain" description="Spore coat protein U/FanG" evidence="2">
    <location>
        <begin position="193"/>
        <end position="325"/>
    </location>
</feature>
<evidence type="ECO:0000259" key="2">
    <source>
        <dbReference type="Pfam" id="PF05229"/>
    </source>
</evidence>
<accession>A0ABV7S645</accession>
<evidence type="ECO:0000313" key="3">
    <source>
        <dbReference type="EMBL" id="MFC3571227.1"/>
    </source>
</evidence>
<proteinExistence type="predicted"/>
<dbReference type="RefSeq" id="WP_379032864.1">
    <property type="nucleotide sequence ID" value="NZ_JBHRXE010000053.1"/>
</dbReference>
<keyword evidence="3" id="KW-0946">Virion</keyword>
<dbReference type="Proteomes" id="UP001595596">
    <property type="component" value="Unassembled WGS sequence"/>
</dbReference>
<feature type="signal peptide" evidence="1">
    <location>
        <begin position="1"/>
        <end position="29"/>
    </location>
</feature>
<evidence type="ECO:0000313" key="4">
    <source>
        <dbReference type="Proteomes" id="UP001595596"/>
    </source>
</evidence>
<dbReference type="InterPro" id="IPR007893">
    <property type="entry name" value="Spore_coat_U/FanG"/>
</dbReference>
<dbReference type="EMBL" id="JBHRXE010000053">
    <property type="protein sequence ID" value="MFC3571227.1"/>
    <property type="molecule type" value="Genomic_DNA"/>
</dbReference>
<gene>
    <name evidence="3" type="ORF">ACFOMP_17385</name>
</gene>
<reference evidence="4" key="1">
    <citation type="journal article" date="2019" name="Int. J. Syst. Evol. Microbiol.">
        <title>The Global Catalogue of Microorganisms (GCM) 10K type strain sequencing project: providing services to taxonomists for standard genome sequencing and annotation.</title>
        <authorList>
            <consortium name="The Broad Institute Genomics Platform"/>
            <consortium name="The Broad Institute Genome Sequencing Center for Infectious Disease"/>
            <person name="Wu L."/>
            <person name="Ma J."/>
        </authorList>
    </citation>
    <scope>NUCLEOTIDE SEQUENCE [LARGE SCALE GENOMIC DNA]</scope>
    <source>
        <strain evidence="4">VKM B-3226</strain>
    </source>
</reference>
<protein>
    <submittedName>
        <fullName evidence="3">Spore coat protein U domain-containing protein</fullName>
    </submittedName>
</protein>
<comment type="caution">
    <text evidence="3">The sequence shown here is derived from an EMBL/GenBank/DDBJ whole genome shotgun (WGS) entry which is preliminary data.</text>
</comment>
<dbReference type="PANTHER" id="PTHR37089:SF3">
    <property type="entry name" value="EXPORTED PROTEIN"/>
    <property type="match status" value="1"/>
</dbReference>
<dbReference type="Pfam" id="PF05229">
    <property type="entry name" value="SCPU"/>
    <property type="match status" value="2"/>
</dbReference>
<name>A0ABV7S645_9RHOB</name>
<keyword evidence="4" id="KW-1185">Reference proteome</keyword>
<keyword evidence="3" id="KW-0167">Capsid protein</keyword>
<dbReference type="PANTHER" id="PTHR37089">
    <property type="entry name" value="PROTEIN U-RELATED"/>
    <property type="match status" value="1"/>
</dbReference>
<dbReference type="SMART" id="SM00972">
    <property type="entry name" value="SCPU"/>
    <property type="match status" value="2"/>
</dbReference>
<feature type="domain" description="Spore coat protein U/FanG" evidence="2">
    <location>
        <begin position="25"/>
        <end position="165"/>
    </location>
</feature>
<keyword evidence="1" id="KW-0732">Signal</keyword>
<sequence>MTALRLAPLLRPVIIALSLLLASAGLARAQSCSFTASDVVLGPVDVLGGSPTDAVGNIAISCSAFLGLLSSIDMRIHLGEGMGGLGGGLRRMTSAGTSTGLGFELYQDAARSVVFGGSYGSHGGQNLRLTGASILTLLTGSGMNVPVYVRVPAGQNTVVPGNYASAFSRNPVDVRVDYRTCNILLLCVDRTATFSFTVRGQVVPDCRVEADDLDFGTVGLLDQPVDVSSQIRVTCTAGSSYDLGLGYGLHGGGVNDRHMQDLAGNRIGYQLYRDSGRTLGWGQPADGLATTAAGSGAMQSFTVHGRVPAQPTPPPGAYADTVVVTVTY</sequence>